<evidence type="ECO:0000256" key="1">
    <source>
        <dbReference type="ARBA" id="ARBA00004429"/>
    </source>
</evidence>
<keyword evidence="6" id="KW-0813">Transport</keyword>
<dbReference type="RefSeq" id="WP_377315861.1">
    <property type="nucleotide sequence ID" value="NZ_JBHUIY010000015.1"/>
</dbReference>
<feature type="transmembrane region" description="Helical" evidence="6">
    <location>
        <begin position="99"/>
        <end position="118"/>
    </location>
</feature>
<dbReference type="HAMAP" id="MF_01844">
    <property type="entry name" value="NhaA"/>
    <property type="match status" value="1"/>
</dbReference>
<name>A0ABW5CAT8_9PROT</name>
<feature type="transmembrane region" description="Helical" evidence="6">
    <location>
        <begin position="60"/>
        <end position="78"/>
    </location>
</feature>
<evidence type="ECO:0000256" key="6">
    <source>
        <dbReference type="HAMAP-Rule" id="MF_01844"/>
    </source>
</evidence>
<feature type="transmembrane region" description="Helical" evidence="6">
    <location>
        <begin position="124"/>
        <end position="144"/>
    </location>
</feature>
<comment type="function">
    <text evidence="6">Na(+)/H(+) antiporter that extrudes sodium in exchange for external protons.</text>
</comment>
<dbReference type="NCBIfam" id="NF007111">
    <property type="entry name" value="PRK09560.1"/>
    <property type="match status" value="1"/>
</dbReference>
<organism evidence="7 8">
    <name type="scientific">Phaeospirillum tilakii</name>
    <dbReference type="NCBI Taxonomy" id="741673"/>
    <lineage>
        <taxon>Bacteria</taxon>
        <taxon>Pseudomonadati</taxon>
        <taxon>Pseudomonadota</taxon>
        <taxon>Alphaproteobacteria</taxon>
        <taxon>Rhodospirillales</taxon>
        <taxon>Rhodospirillaceae</taxon>
        <taxon>Phaeospirillum</taxon>
    </lineage>
</organism>
<evidence type="ECO:0000256" key="4">
    <source>
        <dbReference type="ARBA" id="ARBA00022989"/>
    </source>
</evidence>
<dbReference type="InterPro" id="IPR004670">
    <property type="entry name" value="NhaA"/>
</dbReference>
<keyword evidence="4 6" id="KW-1133">Transmembrane helix</keyword>
<keyword evidence="6" id="KW-0406">Ion transport</keyword>
<comment type="similarity">
    <text evidence="6">Belongs to the NhaA Na(+)/H(+) (TC 2.A.33) antiporter family.</text>
</comment>
<comment type="caution">
    <text evidence="7">The sequence shown here is derived from an EMBL/GenBank/DDBJ whole genome shotgun (WGS) entry which is preliminary data.</text>
</comment>
<keyword evidence="6" id="KW-0050">Antiport</keyword>
<feature type="transmembrane region" description="Helical" evidence="6">
    <location>
        <begin position="293"/>
        <end position="319"/>
    </location>
</feature>
<comment type="catalytic activity">
    <reaction evidence="6">
        <text>Na(+)(in) + 2 H(+)(out) = Na(+)(out) + 2 H(+)(in)</text>
        <dbReference type="Rhea" id="RHEA:29251"/>
        <dbReference type="ChEBI" id="CHEBI:15378"/>
        <dbReference type="ChEBI" id="CHEBI:29101"/>
    </reaction>
</comment>
<dbReference type="InterPro" id="IPR023171">
    <property type="entry name" value="Na/H_antiporter_dom_sf"/>
</dbReference>
<reference evidence="8" key="1">
    <citation type="journal article" date="2019" name="Int. J. Syst. Evol. Microbiol.">
        <title>The Global Catalogue of Microorganisms (GCM) 10K type strain sequencing project: providing services to taxonomists for standard genome sequencing and annotation.</title>
        <authorList>
            <consortium name="The Broad Institute Genomics Platform"/>
            <consortium name="The Broad Institute Genome Sequencing Center for Infectious Disease"/>
            <person name="Wu L."/>
            <person name="Ma J."/>
        </authorList>
    </citation>
    <scope>NUCLEOTIDE SEQUENCE [LARGE SCALE GENOMIC DNA]</scope>
    <source>
        <strain evidence="8">KCTC 15012</strain>
    </source>
</reference>
<dbReference type="NCBIfam" id="NF007112">
    <property type="entry name" value="PRK09561.1"/>
    <property type="match status" value="1"/>
</dbReference>
<feature type="transmembrane region" description="Helical" evidence="6">
    <location>
        <begin position="182"/>
        <end position="198"/>
    </location>
</feature>
<evidence type="ECO:0000256" key="2">
    <source>
        <dbReference type="ARBA" id="ARBA00022475"/>
    </source>
</evidence>
<dbReference type="Gene3D" id="1.20.1530.10">
    <property type="entry name" value="Na+/H+ antiporter like domain"/>
    <property type="match status" value="1"/>
</dbReference>
<keyword evidence="5 6" id="KW-0472">Membrane</keyword>
<dbReference type="NCBIfam" id="TIGR00773">
    <property type="entry name" value="NhaA"/>
    <property type="match status" value="1"/>
</dbReference>
<proteinExistence type="inferred from homology"/>
<feature type="transmembrane region" description="Helical" evidence="6">
    <location>
        <begin position="258"/>
        <end position="281"/>
    </location>
</feature>
<keyword evidence="2 6" id="KW-1003">Cell membrane</keyword>
<dbReference type="PANTHER" id="PTHR30341">
    <property type="entry name" value="SODIUM ION/PROTON ANTIPORTER NHAA-RELATED"/>
    <property type="match status" value="1"/>
</dbReference>
<comment type="subcellular location">
    <subcellularLocation>
        <location evidence="1">Cell inner membrane</location>
        <topology evidence="1">Multi-pass membrane protein</topology>
    </subcellularLocation>
    <subcellularLocation>
        <location evidence="6">Cell membrane</location>
        <topology evidence="6">Multi-pass membrane protein</topology>
    </subcellularLocation>
</comment>
<evidence type="ECO:0000256" key="3">
    <source>
        <dbReference type="ARBA" id="ARBA00022692"/>
    </source>
</evidence>
<dbReference type="EMBL" id="JBHUIY010000015">
    <property type="protein sequence ID" value="MFD2233962.1"/>
    <property type="molecule type" value="Genomic_DNA"/>
</dbReference>
<dbReference type="PANTHER" id="PTHR30341:SF0">
    <property type="entry name" value="NA(+)_H(+) ANTIPORTER NHAA"/>
    <property type="match status" value="1"/>
</dbReference>
<feature type="transmembrane region" description="Helical" evidence="6">
    <location>
        <begin position="156"/>
        <end position="176"/>
    </location>
</feature>
<evidence type="ECO:0000313" key="8">
    <source>
        <dbReference type="Proteomes" id="UP001597296"/>
    </source>
</evidence>
<keyword evidence="6" id="KW-0915">Sodium</keyword>
<accession>A0ABW5CAT8</accession>
<keyword evidence="6" id="KW-0739">Sodium transport</keyword>
<dbReference type="Pfam" id="PF06965">
    <property type="entry name" value="Na_H_antiport_1"/>
    <property type="match status" value="1"/>
</dbReference>
<sequence length="391" mass="40123">MPLSTIRAFLRLEVAGGVCLLAASLAALALANSPAQPFYQSLLDLPVSVRIGEIGLGKPLLHWINDGLMAVFFLLVGLEIKREVVQGELSSLRRATLPGLAALGGMVVPALVYLAATWGDPVLMRGWAIPAATDIAFAVGVLALAGRHAPPSLRIFLLALAIIDDLGAIVIIALFYTDQLSLLSLGLAALALAGLVGLNRAGVARTAPYVLLGVLLWLFVLKSGVHATLAGVAIGFALPLRTKDPARPSPLKRLEHALHPWVTFAILPLFAFANAGVPLAGVGLGQLADPVTLGVGLGLVLGKPLGVMLAIGVAVGLRVARLPAGASWPQVQAMAVLTGIGFTMSLFIGGLAFPDAGQDVAVRVGVLGGSLLSALIGIALLRLAPPAAAKR</sequence>
<feature type="transmembrane region" description="Helical" evidence="6">
    <location>
        <begin position="210"/>
        <end position="238"/>
    </location>
</feature>
<keyword evidence="3 6" id="KW-0812">Transmembrane</keyword>
<evidence type="ECO:0000313" key="7">
    <source>
        <dbReference type="EMBL" id="MFD2233962.1"/>
    </source>
</evidence>
<dbReference type="Proteomes" id="UP001597296">
    <property type="component" value="Unassembled WGS sequence"/>
</dbReference>
<keyword evidence="8" id="KW-1185">Reference proteome</keyword>
<gene>
    <name evidence="6 7" type="primary">nhaA</name>
    <name evidence="7" type="ORF">ACFSNB_09100</name>
</gene>
<feature type="transmembrane region" description="Helical" evidence="6">
    <location>
        <begin position="360"/>
        <end position="381"/>
    </location>
</feature>
<evidence type="ECO:0000256" key="5">
    <source>
        <dbReference type="ARBA" id="ARBA00023136"/>
    </source>
</evidence>
<feature type="transmembrane region" description="Helical" evidence="6">
    <location>
        <begin position="331"/>
        <end position="353"/>
    </location>
</feature>
<protein>
    <recommendedName>
        <fullName evidence="6">Na(+)/H(+) antiporter NhaA</fullName>
    </recommendedName>
    <alternativeName>
        <fullName evidence="6">Sodium/proton antiporter NhaA</fullName>
    </alternativeName>
</protein>